<dbReference type="GO" id="GO:0016491">
    <property type="term" value="F:oxidoreductase activity"/>
    <property type="evidence" value="ECO:0007669"/>
    <property type="project" value="InterPro"/>
</dbReference>
<dbReference type="GO" id="GO:0005829">
    <property type="term" value="C:cytosol"/>
    <property type="evidence" value="ECO:0007669"/>
    <property type="project" value="TreeGrafter"/>
</dbReference>
<keyword evidence="2" id="KW-1185">Reference proteome</keyword>
<evidence type="ECO:0000313" key="2">
    <source>
        <dbReference type="Proteomes" id="UP000887581"/>
    </source>
</evidence>
<name>A0A915PT43_9BILA</name>
<dbReference type="PANTHER" id="PTHR42686">
    <property type="entry name" value="GH17980P-RELATED"/>
    <property type="match status" value="1"/>
</dbReference>
<protein>
    <submittedName>
        <fullName evidence="3">NADP-dependent oxidoreductase domain-containing protein</fullName>
    </submittedName>
</protein>
<dbReference type="InterPro" id="IPR023210">
    <property type="entry name" value="NADP_OxRdtase_dom"/>
</dbReference>
<dbReference type="PANTHER" id="PTHR42686:SF1">
    <property type="entry name" value="GH17980P-RELATED"/>
    <property type="match status" value="1"/>
</dbReference>
<dbReference type="WBParaSite" id="sdigi.contig404.g8083.t1">
    <property type="protein sequence ID" value="sdigi.contig404.g8083.t1"/>
    <property type="gene ID" value="sdigi.contig404.g8083"/>
</dbReference>
<dbReference type="Pfam" id="PF00248">
    <property type="entry name" value="Aldo_ket_red"/>
    <property type="match status" value="1"/>
</dbReference>
<dbReference type="AlphaFoldDB" id="A0A915PT43"/>
<reference evidence="3" key="1">
    <citation type="submission" date="2022-11" db="UniProtKB">
        <authorList>
            <consortium name="WormBaseParasite"/>
        </authorList>
    </citation>
    <scope>IDENTIFICATION</scope>
</reference>
<dbReference type="InterPro" id="IPR020471">
    <property type="entry name" value="AKR"/>
</dbReference>
<dbReference type="SUPFAM" id="SSF51430">
    <property type="entry name" value="NAD(P)-linked oxidoreductase"/>
    <property type="match status" value="1"/>
</dbReference>
<feature type="domain" description="NADP-dependent oxidoreductase" evidence="1">
    <location>
        <begin position="89"/>
        <end position="347"/>
    </location>
</feature>
<evidence type="ECO:0000259" key="1">
    <source>
        <dbReference type="Pfam" id="PF00248"/>
    </source>
</evidence>
<dbReference type="Gene3D" id="3.20.20.100">
    <property type="entry name" value="NADP-dependent oxidoreductase domain"/>
    <property type="match status" value="1"/>
</dbReference>
<proteinExistence type="predicted"/>
<sequence length="397" mass="45611">MQQHKHQLYTMSIVRGYSISAQKEKDDAKLKKVKNNTSSPAISIRDYQISKGHEMSYRQLGMTPIKVSIIAFGCGAIGGLFGDFKGNLEKLLYEAFRNGINYIDTGYWYGQARSEELLGQALKKIPRQNYYISTKIGRFELDFSRAYDYRADVLLEQLTMSLKRLKLDYVDICYLQLRNTDFNMLAETIFNESLEALRIAKVTGRTRYIGLAAYTLRNIIYVLEKSDLKIDVVMTYGRATLCDNSLGEYRHRFELNGVAIVNGAPLSMGLLTDKGPPQWHPAPSTVLRTASEAAYYCKNRGISVSKLAIDYATQFPGISTCLVGVKSMNHLLQCLQIANCDSLTSDEGRIRNRIYRRYFDKVNNANWENTDLYTYWKRMEHKNWSKTFKKHSRLQLN</sequence>
<organism evidence="2 3">
    <name type="scientific">Setaria digitata</name>
    <dbReference type="NCBI Taxonomy" id="48799"/>
    <lineage>
        <taxon>Eukaryota</taxon>
        <taxon>Metazoa</taxon>
        <taxon>Ecdysozoa</taxon>
        <taxon>Nematoda</taxon>
        <taxon>Chromadorea</taxon>
        <taxon>Rhabditida</taxon>
        <taxon>Spirurina</taxon>
        <taxon>Spiruromorpha</taxon>
        <taxon>Filarioidea</taxon>
        <taxon>Setariidae</taxon>
        <taxon>Setaria</taxon>
    </lineage>
</organism>
<evidence type="ECO:0000313" key="3">
    <source>
        <dbReference type="WBParaSite" id="sdigi.contig404.g8083.t1"/>
    </source>
</evidence>
<dbReference type="InterPro" id="IPR036812">
    <property type="entry name" value="NAD(P)_OxRdtase_dom_sf"/>
</dbReference>
<accession>A0A915PT43</accession>
<dbReference type="Proteomes" id="UP000887581">
    <property type="component" value="Unplaced"/>
</dbReference>